<evidence type="ECO:0000313" key="2">
    <source>
        <dbReference type="EMBL" id="CAI3983432.1"/>
    </source>
</evidence>
<proteinExistence type="predicted"/>
<gene>
    <name evidence="2" type="ORF">C1SCF055_LOCUS11046</name>
</gene>
<organism evidence="2">
    <name type="scientific">Cladocopium goreaui</name>
    <dbReference type="NCBI Taxonomy" id="2562237"/>
    <lineage>
        <taxon>Eukaryota</taxon>
        <taxon>Sar</taxon>
        <taxon>Alveolata</taxon>
        <taxon>Dinophyceae</taxon>
        <taxon>Suessiales</taxon>
        <taxon>Symbiodiniaceae</taxon>
        <taxon>Cladocopium</taxon>
    </lineage>
</organism>
<dbReference type="Proteomes" id="UP001152797">
    <property type="component" value="Unassembled WGS sequence"/>
</dbReference>
<name>A0A9P1C0Z7_9DINO</name>
<evidence type="ECO:0000313" key="4">
    <source>
        <dbReference type="Proteomes" id="UP001152797"/>
    </source>
</evidence>
<reference evidence="2" key="1">
    <citation type="submission" date="2022-10" db="EMBL/GenBank/DDBJ databases">
        <authorList>
            <person name="Chen Y."/>
            <person name="Dougan E. K."/>
            <person name="Chan C."/>
            <person name="Rhodes N."/>
            <person name="Thang M."/>
        </authorList>
    </citation>
    <scope>NUCLEOTIDE SEQUENCE</scope>
</reference>
<dbReference type="EMBL" id="CAMXCT020000802">
    <property type="protein sequence ID" value="CAL1136807.1"/>
    <property type="molecule type" value="Genomic_DNA"/>
</dbReference>
<accession>A0A9P1C0Z7</accession>
<protein>
    <submittedName>
        <fullName evidence="2">Uncharacterized protein</fullName>
    </submittedName>
</protein>
<dbReference type="EMBL" id="CAMXCT030000802">
    <property type="protein sequence ID" value="CAL4770744.1"/>
    <property type="molecule type" value="Genomic_DNA"/>
</dbReference>
<evidence type="ECO:0000313" key="3">
    <source>
        <dbReference type="EMBL" id="CAL4770744.1"/>
    </source>
</evidence>
<dbReference type="EMBL" id="CAMXCT010000802">
    <property type="protein sequence ID" value="CAI3983432.1"/>
    <property type="molecule type" value="Genomic_DNA"/>
</dbReference>
<feature type="compositionally biased region" description="Basic and acidic residues" evidence="1">
    <location>
        <begin position="297"/>
        <end position="307"/>
    </location>
</feature>
<sequence length="371" mass="42220">MFTAGRLPDLALAWSPGDGGLLALTNEASATDDTAAASSPPREKSPSPVRGPAGRGRGSTLPAWMTQGVGKTATAEIDKAPKIPVQDKEHEERLAAMDEIFAERHGNEQKSREVVQKTLAIEDNCATAPPDTVFNMRRSGKPAQKALTLTERPTLTPRVQHPWQKATEEPEPWEEDAENAEDAEMPEASHEPWEEEEWEEQPQASSWKGHGQNNQNKPWRLQHAQHAQHAQYAQHGKSWQKPQEWSGKHSEEWSGKHSEEWSSSSSSWGWNKKPQNQNQNWGKRKWDSNDNYNRKWQNQEKWDKDNSWDQSADAIEDQVEEGNLAARRRDPGIHVFLAHILVLYKIKGNRRKPKETKANQRIPCCEECMFQ</sequence>
<feature type="compositionally biased region" description="Low complexity" evidence="1">
    <location>
        <begin position="28"/>
        <end position="39"/>
    </location>
</feature>
<comment type="caution">
    <text evidence="2">The sequence shown here is derived from an EMBL/GenBank/DDBJ whole genome shotgun (WGS) entry which is preliminary data.</text>
</comment>
<feature type="region of interest" description="Disordered" evidence="1">
    <location>
        <begin position="16"/>
        <end position="64"/>
    </location>
</feature>
<reference evidence="3 4" key="2">
    <citation type="submission" date="2024-05" db="EMBL/GenBank/DDBJ databases">
        <authorList>
            <person name="Chen Y."/>
            <person name="Shah S."/>
            <person name="Dougan E. K."/>
            <person name="Thang M."/>
            <person name="Chan C."/>
        </authorList>
    </citation>
    <scope>NUCLEOTIDE SEQUENCE [LARGE SCALE GENOMIC DNA]</scope>
</reference>
<feature type="compositionally biased region" description="Low complexity" evidence="1">
    <location>
        <begin position="261"/>
        <end position="281"/>
    </location>
</feature>
<feature type="compositionally biased region" description="Basic and acidic residues" evidence="1">
    <location>
        <begin position="246"/>
        <end position="260"/>
    </location>
</feature>
<keyword evidence="4" id="KW-1185">Reference proteome</keyword>
<dbReference type="AlphaFoldDB" id="A0A9P1C0Z7"/>
<feature type="region of interest" description="Disordered" evidence="1">
    <location>
        <begin position="127"/>
        <end position="309"/>
    </location>
</feature>
<feature type="compositionally biased region" description="Low complexity" evidence="1">
    <location>
        <begin position="147"/>
        <end position="158"/>
    </location>
</feature>
<evidence type="ECO:0000256" key="1">
    <source>
        <dbReference type="SAM" id="MobiDB-lite"/>
    </source>
</evidence>
<feature type="compositionally biased region" description="Low complexity" evidence="1">
    <location>
        <begin position="222"/>
        <end position="235"/>
    </location>
</feature>
<feature type="compositionally biased region" description="Acidic residues" evidence="1">
    <location>
        <begin position="169"/>
        <end position="185"/>
    </location>
</feature>